<name>A0ABD3Q8X2_9STRA</name>
<evidence type="ECO:0000313" key="3">
    <source>
        <dbReference type="Proteomes" id="UP001530315"/>
    </source>
</evidence>
<comment type="caution">
    <text evidence="2">The sequence shown here is derived from an EMBL/GenBank/DDBJ whole genome shotgun (WGS) entry which is preliminary data.</text>
</comment>
<keyword evidence="3" id="KW-1185">Reference proteome</keyword>
<dbReference type="AlphaFoldDB" id="A0ABD3Q8X2"/>
<organism evidence="2 3">
    <name type="scientific">Stephanodiscus triporus</name>
    <dbReference type="NCBI Taxonomy" id="2934178"/>
    <lineage>
        <taxon>Eukaryota</taxon>
        <taxon>Sar</taxon>
        <taxon>Stramenopiles</taxon>
        <taxon>Ochrophyta</taxon>
        <taxon>Bacillariophyta</taxon>
        <taxon>Coscinodiscophyceae</taxon>
        <taxon>Thalassiosirophycidae</taxon>
        <taxon>Stephanodiscales</taxon>
        <taxon>Stephanodiscaceae</taxon>
        <taxon>Stephanodiscus</taxon>
    </lineage>
</organism>
<dbReference type="EMBL" id="JALLAZ020000385">
    <property type="protein sequence ID" value="KAL3796517.1"/>
    <property type="molecule type" value="Genomic_DNA"/>
</dbReference>
<protein>
    <recommendedName>
        <fullName evidence="1">Cyclodeaminase/cyclohydrolase domain-containing protein</fullName>
    </recommendedName>
</protein>
<evidence type="ECO:0000259" key="1">
    <source>
        <dbReference type="Pfam" id="PF04961"/>
    </source>
</evidence>
<dbReference type="SUPFAM" id="SSF101262">
    <property type="entry name" value="Methenyltetrahydrofolate cyclohydrolase-like"/>
    <property type="match status" value="1"/>
</dbReference>
<evidence type="ECO:0000313" key="2">
    <source>
        <dbReference type="EMBL" id="KAL3796517.1"/>
    </source>
</evidence>
<reference evidence="2 3" key="1">
    <citation type="submission" date="2024-10" db="EMBL/GenBank/DDBJ databases">
        <title>Updated reference genomes for cyclostephanoid diatoms.</title>
        <authorList>
            <person name="Roberts W.R."/>
            <person name="Alverson A.J."/>
        </authorList>
    </citation>
    <scope>NUCLEOTIDE SEQUENCE [LARGE SCALE GENOMIC DNA]</scope>
    <source>
        <strain evidence="2 3">AJA276-08</strain>
    </source>
</reference>
<gene>
    <name evidence="2" type="ORF">ACHAW5_004419</name>
</gene>
<dbReference type="InterPro" id="IPR036178">
    <property type="entry name" value="Formintransfe-cycloase-like_sf"/>
</dbReference>
<accession>A0ABD3Q8X2</accession>
<dbReference type="InterPro" id="IPR007044">
    <property type="entry name" value="Cyclodeamin/CycHdrlase"/>
</dbReference>
<dbReference type="Gene3D" id="1.20.120.680">
    <property type="entry name" value="Formiminotetrahydrofolate cyclodeaminase monomer, up-and-down helical bundle"/>
    <property type="match status" value="1"/>
</dbReference>
<feature type="domain" description="Cyclodeaminase/cyclohydrolase" evidence="1">
    <location>
        <begin position="8"/>
        <end position="167"/>
    </location>
</feature>
<proteinExistence type="predicted"/>
<sequence>MTFKSLPVEQFLANLAAKQPTPGGGAAAAIGASIGSAAASMAAAYTQRKKDRVSGAADRAESLIAVLEVSPLLEAADDDAVAYADLQRTWNNDSDNISVEEKAAIEARALAIPTKILEACHSRILQINDFLPHCNPNITSDAKVGIHQLAGAARAAYQTVLVNSPREEEKIRLIKLLKDIREMEDEVLKLDC</sequence>
<dbReference type="Pfam" id="PF04961">
    <property type="entry name" value="FTCD_C"/>
    <property type="match status" value="1"/>
</dbReference>
<dbReference type="Proteomes" id="UP001530315">
    <property type="component" value="Unassembled WGS sequence"/>
</dbReference>